<evidence type="ECO:0000256" key="2">
    <source>
        <dbReference type="ARBA" id="ARBA00022517"/>
    </source>
</evidence>
<dbReference type="GO" id="GO:0005840">
    <property type="term" value="C:ribosome"/>
    <property type="evidence" value="ECO:0007669"/>
    <property type="project" value="InterPro"/>
</dbReference>
<keyword evidence="3" id="KW-0698">rRNA processing</keyword>
<dbReference type="GO" id="GO:0006364">
    <property type="term" value="P:rRNA processing"/>
    <property type="evidence" value="ECO:0007669"/>
    <property type="project" value="UniProtKB-KW"/>
</dbReference>
<evidence type="ECO:0000313" key="7">
    <source>
        <dbReference type="EMBL" id="EJW97879.1"/>
    </source>
</evidence>
<dbReference type="AlphaFoldDB" id="J9GEU6"/>
<evidence type="ECO:0000256" key="4">
    <source>
        <dbReference type="ARBA" id="ARBA00023186"/>
    </source>
</evidence>
<evidence type="ECO:0000259" key="5">
    <source>
        <dbReference type="Pfam" id="PF01782"/>
    </source>
</evidence>
<reference evidence="7" key="1">
    <citation type="journal article" date="2012" name="PLoS ONE">
        <title>Gene sets for utilization of primary and secondary nutrition supplies in the distal gut of endangered iberian lynx.</title>
        <authorList>
            <person name="Alcaide M."/>
            <person name="Messina E."/>
            <person name="Richter M."/>
            <person name="Bargiela R."/>
            <person name="Peplies J."/>
            <person name="Huws S.A."/>
            <person name="Newbold C.J."/>
            <person name="Golyshin P.N."/>
            <person name="Simon M.A."/>
            <person name="Lopez G."/>
            <person name="Yakimov M.M."/>
            <person name="Ferrer M."/>
        </authorList>
    </citation>
    <scope>NUCLEOTIDE SEQUENCE</scope>
</reference>
<organism evidence="7">
    <name type="scientific">gut metagenome</name>
    <dbReference type="NCBI Taxonomy" id="749906"/>
    <lineage>
        <taxon>unclassified sequences</taxon>
        <taxon>metagenomes</taxon>
        <taxon>organismal metagenomes</taxon>
    </lineage>
</organism>
<dbReference type="HAMAP" id="MF_00014">
    <property type="entry name" value="Ribosome_mat_RimM"/>
    <property type="match status" value="1"/>
</dbReference>
<dbReference type="Pfam" id="PF24986">
    <property type="entry name" value="PRC_RimM"/>
    <property type="match status" value="1"/>
</dbReference>
<dbReference type="SUPFAM" id="SSF50447">
    <property type="entry name" value="Translation proteins"/>
    <property type="match status" value="1"/>
</dbReference>
<dbReference type="EMBL" id="AMCI01004538">
    <property type="protein sequence ID" value="EJW97879.1"/>
    <property type="molecule type" value="Genomic_DNA"/>
</dbReference>
<keyword evidence="4" id="KW-0143">Chaperone</keyword>
<keyword evidence="1" id="KW-0963">Cytoplasm</keyword>
<feature type="domain" description="RimM N-terminal" evidence="5">
    <location>
        <begin position="9"/>
        <end position="87"/>
    </location>
</feature>
<dbReference type="InterPro" id="IPR011961">
    <property type="entry name" value="RimM"/>
</dbReference>
<dbReference type="Pfam" id="PF01782">
    <property type="entry name" value="RimM"/>
    <property type="match status" value="1"/>
</dbReference>
<proteinExistence type="inferred from homology"/>
<dbReference type="InterPro" id="IPR011033">
    <property type="entry name" value="PRC_barrel-like_sf"/>
</dbReference>
<sequence length="175" mass="19966">MIKSEEVFCIGRIVKYRGISGEVELQFTDDAFDRGSAEYLVMDIDGILVPFFWEEYRFKNDHTAIFKFENIDNEQEAKRLVGLKTFYPFAHLDPESEEELSSIRAVTGFRVFVEGQGELGVVEAVDDSSANVLFTVVAASGEEYILPYHDDFLVDFDMKQRTLTLDLPEGLLDIN</sequence>
<gene>
    <name evidence="7" type="ORF">EVA_14011</name>
</gene>
<dbReference type="SUPFAM" id="SSF50346">
    <property type="entry name" value="PRC-barrel domain"/>
    <property type="match status" value="1"/>
</dbReference>
<accession>J9GEU6</accession>
<comment type="caution">
    <text evidence="7">The sequence shown here is derived from an EMBL/GenBank/DDBJ whole genome shotgun (WGS) entry which is preliminary data.</text>
</comment>
<dbReference type="GO" id="GO:0043022">
    <property type="term" value="F:ribosome binding"/>
    <property type="evidence" value="ECO:0007669"/>
    <property type="project" value="InterPro"/>
</dbReference>
<protein>
    <submittedName>
        <fullName evidence="7">16S rRNA processing protein RimM</fullName>
    </submittedName>
</protein>
<dbReference type="InterPro" id="IPR056792">
    <property type="entry name" value="PRC_RimM"/>
</dbReference>
<dbReference type="Gene3D" id="2.30.30.240">
    <property type="entry name" value="PRC-barrel domain"/>
    <property type="match status" value="1"/>
</dbReference>
<dbReference type="InterPro" id="IPR009000">
    <property type="entry name" value="Transl_B-barrel_sf"/>
</dbReference>
<dbReference type="PANTHER" id="PTHR33692">
    <property type="entry name" value="RIBOSOME MATURATION FACTOR RIMM"/>
    <property type="match status" value="1"/>
</dbReference>
<keyword evidence="2" id="KW-0690">Ribosome biogenesis</keyword>
<dbReference type="Gene3D" id="2.40.30.60">
    <property type="entry name" value="RimM"/>
    <property type="match status" value="1"/>
</dbReference>
<dbReference type="InterPro" id="IPR002676">
    <property type="entry name" value="RimM_N"/>
</dbReference>
<name>J9GEU6_9ZZZZ</name>
<evidence type="ECO:0000256" key="1">
    <source>
        <dbReference type="ARBA" id="ARBA00022490"/>
    </source>
</evidence>
<dbReference type="InterPro" id="IPR036976">
    <property type="entry name" value="RimM_N_sf"/>
</dbReference>
<feature type="domain" description="Ribosome maturation factor RimM PRC barrel" evidence="6">
    <location>
        <begin position="108"/>
        <end position="171"/>
    </location>
</feature>
<evidence type="ECO:0000259" key="6">
    <source>
        <dbReference type="Pfam" id="PF24986"/>
    </source>
</evidence>
<evidence type="ECO:0000256" key="3">
    <source>
        <dbReference type="ARBA" id="ARBA00022552"/>
    </source>
</evidence>
<dbReference type="NCBIfam" id="TIGR02273">
    <property type="entry name" value="16S_RimM"/>
    <property type="match status" value="1"/>
</dbReference>
<dbReference type="PANTHER" id="PTHR33692:SF1">
    <property type="entry name" value="RIBOSOME MATURATION FACTOR RIMM"/>
    <property type="match status" value="1"/>
</dbReference>